<dbReference type="Proteomes" id="UP000465241">
    <property type="component" value="Unassembled WGS sequence"/>
</dbReference>
<name>A0A7I9WN21_9MYCO</name>
<dbReference type="PANTHER" id="PTHR11012:SF30">
    <property type="entry name" value="PROTEIN KINASE-LIKE DOMAIN-CONTAINING"/>
    <property type="match status" value="1"/>
</dbReference>
<protein>
    <recommendedName>
        <fullName evidence="1">CHK kinase-like domain-containing protein</fullName>
    </recommendedName>
</protein>
<dbReference type="Pfam" id="PF01636">
    <property type="entry name" value="APH"/>
    <property type="match status" value="1"/>
</dbReference>
<proteinExistence type="predicted"/>
<dbReference type="SMART" id="SM00587">
    <property type="entry name" value="CHK"/>
    <property type="match status" value="1"/>
</dbReference>
<accession>A0A7I9WN21</accession>
<keyword evidence="3" id="KW-1185">Reference proteome</keyword>
<evidence type="ECO:0000313" key="3">
    <source>
        <dbReference type="Proteomes" id="UP000465241"/>
    </source>
</evidence>
<dbReference type="EMBL" id="BLKT01000003">
    <property type="protein sequence ID" value="GFG59114.1"/>
    <property type="molecule type" value="Genomic_DNA"/>
</dbReference>
<dbReference type="PANTHER" id="PTHR11012">
    <property type="entry name" value="PROTEIN KINASE-LIKE DOMAIN-CONTAINING"/>
    <property type="match status" value="1"/>
</dbReference>
<dbReference type="Gene3D" id="3.90.1200.10">
    <property type="match status" value="1"/>
</dbReference>
<organism evidence="2 3">
    <name type="scientific">Mycolicibacterium murale</name>
    <dbReference type="NCBI Taxonomy" id="182220"/>
    <lineage>
        <taxon>Bacteria</taxon>
        <taxon>Bacillati</taxon>
        <taxon>Actinomycetota</taxon>
        <taxon>Actinomycetes</taxon>
        <taxon>Mycobacteriales</taxon>
        <taxon>Mycobacteriaceae</taxon>
        <taxon>Mycolicibacterium</taxon>
    </lineage>
</organism>
<sequence>MCPASPLPYVDAVRTDTALERPADLTVEWLSEITQKPVSHFDFERIGTGQMSECYRVTLDHGSASVVLKVSASDPTSRQTGAALGLYEREVRFYTDIAPRLAADAGPVAPCLHAAIDPATGIFDLVLADAAPAEVGDEIRGATREQAELAVSELGRLHGPVLGDPSLAGAAWLNRDAPVTSELLGALYAGFADRYGASITADHRLVCDRLVAGFDAYLNAEDPLPHGLVHGDYRLDNLLFGRPGADRPLTVVDWQTVTWGPALTDLAYFLGCALPVEARRAHYDELLRSYHDALGPDAPLTVDAVREGVRRQTFFGVMMAIVSSMLVVRTERGDQMFLTMLDRHCAHVLDTGALDAL</sequence>
<feature type="domain" description="CHK kinase-like" evidence="1">
    <location>
        <begin position="125"/>
        <end position="300"/>
    </location>
</feature>
<reference evidence="2 3" key="1">
    <citation type="journal article" date="2019" name="Emerg. Microbes Infect.">
        <title>Comprehensive subspecies identification of 175 nontuberculous mycobacteria species based on 7547 genomic profiles.</title>
        <authorList>
            <person name="Matsumoto Y."/>
            <person name="Kinjo T."/>
            <person name="Motooka D."/>
            <person name="Nabeya D."/>
            <person name="Jung N."/>
            <person name="Uechi K."/>
            <person name="Horii T."/>
            <person name="Iida T."/>
            <person name="Fujita J."/>
            <person name="Nakamura S."/>
        </authorList>
    </citation>
    <scope>NUCLEOTIDE SEQUENCE [LARGE SCALE GENOMIC DNA]</scope>
    <source>
        <strain evidence="2 3">JCM 13392</strain>
    </source>
</reference>
<dbReference type="InterPro" id="IPR002575">
    <property type="entry name" value="Aminoglycoside_PTrfase"/>
</dbReference>
<dbReference type="AlphaFoldDB" id="A0A7I9WN21"/>
<dbReference type="SUPFAM" id="SSF56112">
    <property type="entry name" value="Protein kinase-like (PK-like)"/>
    <property type="match status" value="1"/>
</dbReference>
<comment type="caution">
    <text evidence="2">The sequence shown here is derived from an EMBL/GenBank/DDBJ whole genome shotgun (WGS) entry which is preliminary data.</text>
</comment>
<evidence type="ECO:0000313" key="2">
    <source>
        <dbReference type="EMBL" id="GFG59114.1"/>
    </source>
</evidence>
<dbReference type="InterPro" id="IPR011009">
    <property type="entry name" value="Kinase-like_dom_sf"/>
</dbReference>
<dbReference type="InterPro" id="IPR015897">
    <property type="entry name" value="CHK_kinase-like"/>
</dbReference>
<gene>
    <name evidence="2" type="ORF">MMUR_32500</name>
</gene>
<evidence type="ECO:0000259" key="1">
    <source>
        <dbReference type="SMART" id="SM00587"/>
    </source>
</evidence>